<dbReference type="PROSITE" id="PS50844">
    <property type="entry name" value="AFP_LIKE"/>
    <property type="match status" value="1"/>
</dbReference>
<sequence>MTNFQVKGTLIGTYEPTYFIADISANHDGDIERAKELIHLAAQAGANAAKFQNFRAEHIVSSKGFEEIGTQKSHQSTWKKTVYEVYEDASIPWEWTPILKDECDKVGIAYFSTPYDLPAVDMLESFVPAYKIGSGDLTWHEICQRIASKGKPVILATGASDIGEVHKAVREILSLNPQLCLMQCNTNYTGSLDNFRYINLRVLQTYAVMYPDIVLGLSDHTPGHTTVLGAVALGARMIEKHFTDDTSRDGPDHPFSMTPASWREMVEHTRELEFALGSSAKEIAPNELDTVIIQRRCVRAARNLAAGTILTRDDLVVLRPAPRGAVQPYEIGGLVGRRTLHAIQKHEHFTWSSVE</sequence>
<feature type="domain" description="AFP-like" evidence="1">
    <location>
        <begin position="297"/>
        <end position="355"/>
    </location>
</feature>
<dbReference type="SUPFAM" id="SSF51269">
    <property type="entry name" value="AFP III-like domain"/>
    <property type="match status" value="1"/>
</dbReference>
<dbReference type="Gene3D" id="3.90.1210.10">
    <property type="entry name" value="Antifreeze-like/N-acetylneuraminic acid synthase C-terminal domain"/>
    <property type="match status" value="1"/>
</dbReference>
<comment type="caution">
    <text evidence="2">The sequence shown here is derived from an EMBL/GenBank/DDBJ whole genome shotgun (WGS) entry which is preliminary data.</text>
</comment>
<dbReference type="Pfam" id="PF03102">
    <property type="entry name" value="NeuB"/>
    <property type="match status" value="1"/>
</dbReference>
<dbReference type="SMART" id="SM00858">
    <property type="entry name" value="SAF"/>
    <property type="match status" value="1"/>
</dbReference>
<dbReference type="SUPFAM" id="SSF51569">
    <property type="entry name" value="Aldolase"/>
    <property type="match status" value="1"/>
</dbReference>
<organism evidence="2 3">
    <name type="scientific">Candidatus Chloroploca asiatica</name>
    <dbReference type="NCBI Taxonomy" id="1506545"/>
    <lineage>
        <taxon>Bacteria</taxon>
        <taxon>Bacillati</taxon>
        <taxon>Chloroflexota</taxon>
        <taxon>Chloroflexia</taxon>
        <taxon>Chloroflexales</taxon>
        <taxon>Chloroflexineae</taxon>
        <taxon>Oscillochloridaceae</taxon>
        <taxon>Candidatus Chloroploca</taxon>
    </lineage>
</organism>
<reference evidence="2 3" key="1">
    <citation type="submission" date="2016-05" db="EMBL/GenBank/DDBJ databases">
        <authorList>
            <person name="Lavstsen T."/>
            <person name="Jespersen J.S."/>
        </authorList>
    </citation>
    <scope>NUCLEOTIDE SEQUENCE [LARGE SCALE GENOMIC DNA]</scope>
    <source>
        <strain evidence="2 3">B7-9</strain>
    </source>
</reference>
<evidence type="ECO:0000313" key="2">
    <source>
        <dbReference type="EMBL" id="PDV99986.1"/>
    </source>
</evidence>
<dbReference type="InterPro" id="IPR013974">
    <property type="entry name" value="SAF"/>
</dbReference>
<dbReference type="InterPro" id="IPR051690">
    <property type="entry name" value="PseI-like"/>
</dbReference>
<dbReference type="GO" id="GO:0047444">
    <property type="term" value="F:N-acylneuraminate-9-phosphate synthase activity"/>
    <property type="evidence" value="ECO:0007669"/>
    <property type="project" value="TreeGrafter"/>
</dbReference>
<protein>
    <submittedName>
        <fullName evidence="2">N-acetylneuraminate synthase</fullName>
    </submittedName>
</protein>
<dbReference type="RefSeq" id="WP_097651371.1">
    <property type="nucleotide sequence ID" value="NZ_LYXE01000062.1"/>
</dbReference>
<dbReference type="InterPro" id="IPR013785">
    <property type="entry name" value="Aldolase_TIM"/>
</dbReference>
<dbReference type="InterPro" id="IPR013132">
    <property type="entry name" value="PseI/NeuA/B-like_N"/>
</dbReference>
<dbReference type="InterPro" id="IPR036732">
    <property type="entry name" value="AFP_Neu5c_C_sf"/>
</dbReference>
<evidence type="ECO:0000259" key="1">
    <source>
        <dbReference type="PROSITE" id="PS50844"/>
    </source>
</evidence>
<dbReference type="PANTHER" id="PTHR42966:SF2">
    <property type="entry name" value="PSEUDAMINIC ACID SYNTHASE"/>
    <property type="match status" value="1"/>
</dbReference>
<proteinExistence type="predicted"/>
<dbReference type="Gene3D" id="3.20.20.70">
    <property type="entry name" value="Aldolase class I"/>
    <property type="match status" value="1"/>
</dbReference>
<accession>A0A2H3L0Y1</accession>
<dbReference type="InterPro" id="IPR057736">
    <property type="entry name" value="SAF_PseI/NeuA/NeuB"/>
</dbReference>
<dbReference type="GO" id="GO:0016051">
    <property type="term" value="P:carbohydrate biosynthetic process"/>
    <property type="evidence" value="ECO:0007669"/>
    <property type="project" value="InterPro"/>
</dbReference>
<dbReference type="AlphaFoldDB" id="A0A2H3L0Y1"/>
<dbReference type="EMBL" id="LYXE01000062">
    <property type="protein sequence ID" value="PDV99986.1"/>
    <property type="molecule type" value="Genomic_DNA"/>
</dbReference>
<dbReference type="OrthoDB" id="9814210at2"/>
<keyword evidence="3" id="KW-1185">Reference proteome</keyword>
<evidence type="ECO:0000313" key="3">
    <source>
        <dbReference type="Proteomes" id="UP000220922"/>
    </source>
</evidence>
<dbReference type="PANTHER" id="PTHR42966">
    <property type="entry name" value="N-ACETYLNEURAMINATE SYNTHASE"/>
    <property type="match status" value="1"/>
</dbReference>
<dbReference type="Pfam" id="PF08666">
    <property type="entry name" value="SAF"/>
    <property type="match status" value="1"/>
</dbReference>
<dbReference type="InterPro" id="IPR006190">
    <property type="entry name" value="SAF_AFP_Neu5Ac"/>
</dbReference>
<gene>
    <name evidence="2" type="ORF">A9Q02_11165</name>
</gene>
<name>A0A2H3L0Y1_9CHLR</name>
<dbReference type="Proteomes" id="UP000220922">
    <property type="component" value="Unassembled WGS sequence"/>
</dbReference>
<dbReference type="CDD" id="cd11615">
    <property type="entry name" value="SAF_NeuB_like"/>
    <property type="match status" value="1"/>
</dbReference>